<gene>
    <name evidence="6" type="ORF">NAEGRDRAFT_73372</name>
</gene>
<keyword evidence="4" id="KW-0472">Membrane</keyword>
<dbReference type="PANTHER" id="PTHR12818">
    <property type="entry name" value="TRNA (ADENINE(37)-N6)-METHYLTRANSFERASE"/>
    <property type="match status" value="1"/>
</dbReference>
<evidence type="ECO:0000259" key="5">
    <source>
        <dbReference type="PROSITE" id="PS51668"/>
    </source>
</evidence>
<keyword evidence="1" id="KW-0949">S-adenosyl-L-methionine</keyword>
<feature type="domain" description="TsaA-like" evidence="5">
    <location>
        <begin position="264"/>
        <end position="411"/>
    </location>
</feature>
<dbReference type="GeneID" id="8858828"/>
<dbReference type="Proteomes" id="UP000006671">
    <property type="component" value="Unassembled WGS sequence"/>
</dbReference>
<feature type="compositionally biased region" description="Polar residues" evidence="3">
    <location>
        <begin position="185"/>
        <end position="196"/>
    </location>
</feature>
<dbReference type="InParanoid" id="D2VWG5"/>
<dbReference type="EMBL" id="GG738904">
    <property type="protein sequence ID" value="EFC38892.1"/>
    <property type="molecule type" value="Genomic_DNA"/>
</dbReference>
<proteinExistence type="inferred from homology"/>
<dbReference type="OrthoDB" id="4882at2759"/>
<accession>D2VWG5</accession>
<comment type="similarity">
    <text evidence="2">Belongs to the tRNA methyltransferase O family.</text>
</comment>
<reference evidence="6 7" key="1">
    <citation type="journal article" date="2010" name="Cell">
        <title>The genome of Naegleria gruberi illuminates early eukaryotic versatility.</title>
        <authorList>
            <person name="Fritz-Laylin L.K."/>
            <person name="Prochnik S.E."/>
            <person name="Ginger M.L."/>
            <person name="Dacks J.B."/>
            <person name="Carpenter M.L."/>
            <person name="Field M.C."/>
            <person name="Kuo A."/>
            <person name="Paredez A."/>
            <person name="Chapman J."/>
            <person name="Pham J."/>
            <person name="Shu S."/>
            <person name="Neupane R."/>
            <person name="Cipriano M."/>
            <person name="Mancuso J."/>
            <person name="Tu H."/>
            <person name="Salamov A."/>
            <person name="Lindquist E."/>
            <person name="Shapiro H."/>
            <person name="Lucas S."/>
            <person name="Grigoriev I.V."/>
            <person name="Cande W.Z."/>
            <person name="Fulton C."/>
            <person name="Rokhsar D.S."/>
            <person name="Dawson S.C."/>
        </authorList>
    </citation>
    <scope>NUCLEOTIDE SEQUENCE [LARGE SCALE GENOMIC DNA]</scope>
    <source>
        <strain evidence="6 7">NEG-M</strain>
    </source>
</reference>
<evidence type="ECO:0000256" key="3">
    <source>
        <dbReference type="SAM" id="MobiDB-lite"/>
    </source>
</evidence>
<evidence type="ECO:0000313" key="7">
    <source>
        <dbReference type="Proteomes" id="UP000006671"/>
    </source>
</evidence>
<dbReference type="CDD" id="cd09281">
    <property type="entry name" value="UPF0066"/>
    <property type="match status" value="1"/>
</dbReference>
<dbReference type="InterPro" id="IPR023370">
    <property type="entry name" value="TrmO-like_N"/>
</dbReference>
<dbReference type="SUPFAM" id="SSF118196">
    <property type="entry name" value="YaeB-like"/>
    <property type="match status" value="1"/>
</dbReference>
<dbReference type="eggNOG" id="KOG2942">
    <property type="taxonomic scope" value="Eukaryota"/>
</dbReference>
<dbReference type="PROSITE" id="PS51257">
    <property type="entry name" value="PROKAR_LIPOPROTEIN"/>
    <property type="match status" value="1"/>
</dbReference>
<dbReference type="RefSeq" id="XP_002671636.1">
    <property type="nucleotide sequence ID" value="XM_002671590.1"/>
</dbReference>
<dbReference type="InterPro" id="IPR040372">
    <property type="entry name" value="YaeB-like"/>
</dbReference>
<dbReference type="NCBIfam" id="TIGR00104">
    <property type="entry name" value="tRNA_TsaA"/>
    <property type="match status" value="1"/>
</dbReference>
<protein>
    <submittedName>
        <fullName evidence="6">Predicted protein</fullName>
    </submittedName>
</protein>
<dbReference type="Gene3D" id="3.30.2310.10">
    <property type="entry name" value="YaeB-like"/>
    <property type="match status" value="1"/>
</dbReference>
<evidence type="ECO:0000256" key="1">
    <source>
        <dbReference type="ARBA" id="ARBA00022691"/>
    </source>
</evidence>
<keyword evidence="4" id="KW-1133">Transmembrane helix</keyword>
<dbReference type="Gene3D" id="2.40.30.70">
    <property type="entry name" value="YaeB-like"/>
    <property type="match status" value="1"/>
</dbReference>
<dbReference type="PANTHER" id="PTHR12818:SF0">
    <property type="entry name" value="TRNA (ADENINE(37)-N6)-METHYLTRANSFERASE"/>
    <property type="match status" value="1"/>
</dbReference>
<feature type="region of interest" description="Disordered" evidence="3">
    <location>
        <begin position="144"/>
        <end position="199"/>
    </location>
</feature>
<sequence>MSKVKTAYERYRTVFENHKNLLSFTATALSCMAAYLGYVQRMRHQQKLEEQLRELNQTISQEQQLHADISNFGKKTSDVSMIALFMASSALLGYSIGRFHGRRSAIKRFVSLTSPNQQTTTLSSIVTPGVTSSALETGSVMAGAAEIPSTTNNNKSDKSDDDETSFFDRFKKESRDENDKEESPDSNNNNEKSSPLSREYMKIKIQLEKETTNRQMERTGRVRAEQKIREIEQKLLINSTPSSEVVTTEVEKSSSSEPFPFLPIKPIGYLRSVYKTRNGCPRQPYYVNKGRAILKLLPHCNPSSSMDGLGEYSHCYIIFQFNLNTNLTKGAETDSQNAIKAKIRPPRLGNKKIGIYASRTPHRYNAIGLSIVEIDRIDSDGTLHLKGTDLVDGTAVLDIKPYIDGYDNFANVKVPEWIKDPVENVEKFKVEFSELATTQLKERIHTLEFFDKKKELDEFIEFLTQVLSQDIRSNYKKTKNNEIEDEHELLVDRVKVTFTIDSINKIHKICKIENA</sequence>
<dbReference type="VEuPathDB" id="AmoebaDB:NAEGRDRAFT_73372"/>
<evidence type="ECO:0000256" key="4">
    <source>
        <dbReference type="SAM" id="Phobius"/>
    </source>
</evidence>
<dbReference type="PROSITE" id="PS51668">
    <property type="entry name" value="TSAA_2"/>
    <property type="match status" value="1"/>
</dbReference>
<feature type="transmembrane region" description="Helical" evidence="4">
    <location>
        <begin position="21"/>
        <end position="38"/>
    </location>
</feature>
<evidence type="ECO:0000313" key="6">
    <source>
        <dbReference type="EMBL" id="EFC38892.1"/>
    </source>
</evidence>
<name>D2VWG5_NAEGR</name>
<evidence type="ECO:0000256" key="2">
    <source>
        <dbReference type="ARBA" id="ARBA00033753"/>
    </source>
</evidence>
<organism evidence="7">
    <name type="scientific">Naegleria gruberi</name>
    <name type="common">Amoeba</name>
    <dbReference type="NCBI Taxonomy" id="5762"/>
    <lineage>
        <taxon>Eukaryota</taxon>
        <taxon>Discoba</taxon>
        <taxon>Heterolobosea</taxon>
        <taxon>Tetramitia</taxon>
        <taxon>Eutetramitia</taxon>
        <taxon>Vahlkampfiidae</taxon>
        <taxon>Naegleria</taxon>
    </lineage>
</organism>
<dbReference type="AlphaFoldDB" id="D2VWG5"/>
<keyword evidence="7" id="KW-1185">Reference proteome</keyword>
<dbReference type="Pfam" id="PF01980">
    <property type="entry name" value="TrmO_N"/>
    <property type="match status" value="1"/>
</dbReference>
<feature type="compositionally biased region" description="Basic and acidic residues" evidence="3">
    <location>
        <begin position="166"/>
        <end position="183"/>
    </location>
</feature>
<dbReference type="InterPro" id="IPR036413">
    <property type="entry name" value="YaeB-like_sf"/>
</dbReference>
<dbReference type="InterPro" id="IPR036414">
    <property type="entry name" value="YaeB_N_sf"/>
</dbReference>
<dbReference type="KEGG" id="ngr:NAEGRDRAFT_73372"/>
<keyword evidence="4" id="KW-0812">Transmembrane</keyword>